<organism evidence="1 2">
    <name type="scientific">Candidatus Desulfobia pelagia</name>
    <dbReference type="NCBI Taxonomy" id="2841692"/>
    <lineage>
        <taxon>Bacteria</taxon>
        <taxon>Pseudomonadati</taxon>
        <taxon>Thermodesulfobacteriota</taxon>
        <taxon>Desulfobulbia</taxon>
        <taxon>Desulfobulbales</taxon>
        <taxon>Desulfobulbaceae</taxon>
        <taxon>Candidatus Desulfobia</taxon>
    </lineage>
</organism>
<accession>A0A8J6TCE5</accession>
<evidence type="ECO:0000313" key="1">
    <source>
        <dbReference type="EMBL" id="MBC8317586.1"/>
    </source>
</evidence>
<name>A0A8J6TCE5_9BACT</name>
<proteinExistence type="predicted"/>
<dbReference type="Proteomes" id="UP000614424">
    <property type="component" value="Unassembled WGS sequence"/>
</dbReference>
<sequence>MALINIDTAIKRAVQMLKKLSAPQGVEILTYKRNRGVSIIIEGEDLLAVRERGYEEHEYAVSFGDLPKLLKSIAKREFPRSRKVRVYQLASSEEEGQERKKL</sequence>
<gene>
    <name evidence="1" type="ORF">H8E41_06740</name>
</gene>
<evidence type="ECO:0000313" key="2">
    <source>
        <dbReference type="Proteomes" id="UP000614424"/>
    </source>
</evidence>
<reference evidence="1 2" key="1">
    <citation type="submission" date="2020-08" db="EMBL/GenBank/DDBJ databases">
        <title>Bridging the membrane lipid divide: bacteria of the FCB group superphylum have the potential to synthesize archaeal ether lipids.</title>
        <authorList>
            <person name="Villanueva L."/>
            <person name="Von Meijenfeldt F.A.B."/>
            <person name="Westbye A.B."/>
            <person name="Yadav S."/>
            <person name="Hopmans E.C."/>
            <person name="Dutilh B.E."/>
            <person name="Sinninghe Damste J.S."/>
        </authorList>
    </citation>
    <scope>NUCLEOTIDE SEQUENCE [LARGE SCALE GENOMIC DNA]</scope>
    <source>
        <strain evidence="1">NIOZ-UU47</strain>
    </source>
</reference>
<dbReference type="EMBL" id="JACNJZ010000093">
    <property type="protein sequence ID" value="MBC8317586.1"/>
    <property type="molecule type" value="Genomic_DNA"/>
</dbReference>
<dbReference type="AlphaFoldDB" id="A0A8J6TCE5"/>
<comment type="caution">
    <text evidence="1">The sequence shown here is derived from an EMBL/GenBank/DDBJ whole genome shotgun (WGS) entry which is preliminary data.</text>
</comment>
<protein>
    <submittedName>
        <fullName evidence="1">Uncharacterized protein</fullName>
    </submittedName>
</protein>